<proteinExistence type="predicted"/>
<dbReference type="InterPro" id="IPR003313">
    <property type="entry name" value="AraC-bd"/>
</dbReference>
<comment type="caution">
    <text evidence="5">The sequence shown here is derived from an EMBL/GenBank/DDBJ whole genome shotgun (WGS) entry which is preliminary data.</text>
</comment>
<name>A0A0E2H388_9FIRM</name>
<evidence type="ECO:0000313" key="5">
    <source>
        <dbReference type="EMBL" id="ENZ07567.1"/>
    </source>
</evidence>
<evidence type="ECO:0000259" key="4">
    <source>
        <dbReference type="PROSITE" id="PS01124"/>
    </source>
</evidence>
<evidence type="ECO:0000256" key="2">
    <source>
        <dbReference type="ARBA" id="ARBA00023125"/>
    </source>
</evidence>
<accession>A0A0E2H388</accession>
<dbReference type="SUPFAM" id="SSF46689">
    <property type="entry name" value="Homeodomain-like"/>
    <property type="match status" value="2"/>
</dbReference>
<sequence>MYQEESFKTQKVVYAHTRSDEADMEYKMHCHDVYEVYYMISGNVEYLLEGRTYTPRPGSLIIIPPGCFHGLRVLDSDEYNRIRLHFAPELLEEDERALLLEPFGAAWCCYEEQFQLEWYFHSLEECGNYGKNLQYIAIRARVLSLLTKIFAIFREASGTSRGKEGQVQEIIRYINQNLSAPLTLEGLARTFYMSKNHLTAVFKRATGTTVARYILYKRMAIVRKELAMGVPAAEAASRAGFGDYSSFFRAYKKMFGCAPSDKNAPGMPEMDKGSTV</sequence>
<dbReference type="SUPFAM" id="SSF51215">
    <property type="entry name" value="Regulatory protein AraC"/>
    <property type="match status" value="1"/>
</dbReference>
<feature type="domain" description="HTH araC/xylS-type" evidence="4">
    <location>
        <begin position="168"/>
        <end position="265"/>
    </location>
</feature>
<dbReference type="Gene3D" id="1.10.10.60">
    <property type="entry name" value="Homeodomain-like"/>
    <property type="match status" value="2"/>
</dbReference>
<keyword evidence="1" id="KW-0805">Transcription regulation</keyword>
<dbReference type="EMBL" id="AGYR01000066">
    <property type="protein sequence ID" value="ENZ07567.1"/>
    <property type="molecule type" value="Genomic_DNA"/>
</dbReference>
<dbReference type="GeneID" id="57962736"/>
<dbReference type="AlphaFoldDB" id="A0A0E2H388"/>
<keyword evidence="3" id="KW-0804">Transcription</keyword>
<dbReference type="InterPro" id="IPR014710">
    <property type="entry name" value="RmlC-like_jellyroll"/>
</dbReference>
<dbReference type="GO" id="GO:0003700">
    <property type="term" value="F:DNA-binding transcription factor activity"/>
    <property type="evidence" value="ECO:0007669"/>
    <property type="project" value="InterPro"/>
</dbReference>
<dbReference type="Proteomes" id="UP000013085">
    <property type="component" value="Unassembled WGS sequence"/>
</dbReference>
<dbReference type="InterPro" id="IPR009057">
    <property type="entry name" value="Homeodomain-like_sf"/>
</dbReference>
<evidence type="ECO:0000313" key="6">
    <source>
        <dbReference type="Proteomes" id="UP000013085"/>
    </source>
</evidence>
<dbReference type="InterPro" id="IPR018060">
    <property type="entry name" value="HTH_AraC"/>
</dbReference>
<dbReference type="PANTHER" id="PTHR43280:SF2">
    <property type="entry name" value="HTH-TYPE TRANSCRIPTIONAL REGULATOR EXSA"/>
    <property type="match status" value="1"/>
</dbReference>
<protein>
    <recommendedName>
        <fullName evidence="4">HTH araC/xylS-type domain-containing protein</fullName>
    </recommendedName>
</protein>
<dbReference type="Pfam" id="PF02311">
    <property type="entry name" value="AraC_binding"/>
    <property type="match status" value="1"/>
</dbReference>
<organism evidence="5 6">
    <name type="scientific">[Clostridium] clostridioforme 90A8</name>
    <dbReference type="NCBI Taxonomy" id="999408"/>
    <lineage>
        <taxon>Bacteria</taxon>
        <taxon>Bacillati</taxon>
        <taxon>Bacillota</taxon>
        <taxon>Clostridia</taxon>
        <taxon>Lachnospirales</taxon>
        <taxon>Lachnospiraceae</taxon>
        <taxon>Enterocloster</taxon>
    </lineage>
</organism>
<evidence type="ECO:0000256" key="3">
    <source>
        <dbReference type="ARBA" id="ARBA00023163"/>
    </source>
</evidence>
<dbReference type="PANTHER" id="PTHR43280">
    <property type="entry name" value="ARAC-FAMILY TRANSCRIPTIONAL REGULATOR"/>
    <property type="match status" value="1"/>
</dbReference>
<dbReference type="Pfam" id="PF12833">
    <property type="entry name" value="HTH_18"/>
    <property type="match status" value="1"/>
</dbReference>
<dbReference type="InterPro" id="IPR037923">
    <property type="entry name" value="HTH-like"/>
</dbReference>
<dbReference type="RefSeq" id="WP_002585060.1">
    <property type="nucleotide sequence ID" value="NZ_KB850992.1"/>
</dbReference>
<dbReference type="HOGENOM" id="CLU_000445_88_3_9"/>
<evidence type="ECO:0000256" key="1">
    <source>
        <dbReference type="ARBA" id="ARBA00023015"/>
    </source>
</evidence>
<dbReference type="GO" id="GO:0043565">
    <property type="term" value="F:sequence-specific DNA binding"/>
    <property type="evidence" value="ECO:0007669"/>
    <property type="project" value="InterPro"/>
</dbReference>
<gene>
    <name evidence="5" type="ORF">HMPREF1090_05149</name>
</gene>
<dbReference type="SMART" id="SM00342">
    <property type="entry name" value="HTH_ARAC"/>
    <property type="match status" value="1"/>
</dbReference>
<dbReference type="PATRIC" id="fig|999408.3.peg.5532"/>
<dbReference type="Gene3D" id="2.60.120.10">
    <property type="entry name" value="Jelly Rolls"/>
    <property type="match status" value="1"/>
</dbReference>
<reference evidence="5 6" key="1">
    <citation type="submission" date="2013-01" db="EMBL/GenBank/DDBJ databases">
        <title>The Genome Sequence of Clostridium clostridioforme 90A8.</title>
        <authorList>
            <consortium name="The Broad Institute Genome Sequencing Platform"/>
            <person name="Earl A."/>
            <person name="Ward D."/>
            <person name="Feldgarden M."/>
            <person name="Gevers D."/>
            <person name="Courvalin P."/>
            <person name="Lambert T."/>
            <person name="Walker B."/>
            <person name="Young S.K."/>
            <person name="Zeng Q."/>
            <person name="Gargeya S."/>
            <person name="Fitzgerald M."/>
            <person name="Haas B."/>
            <person name="Abouelleil A."/>
            <person name="Alvarado L."/>
            <person name="Arachchi H.M."/>
            <person name="Berlin A.M."/>
            <person name="Chapman S.B."/>
            <person name="Dewar J."/>
            <person name="Goldberg J."/>
            <person name="Griggs A."/>
            <person name="Gujja S."/>
            <person name="Hansen M."/>
            <person name="Howarth C."/>
            <person name="Imamovic A."/>
            <person name="Larimer J."/>
            <person name="McCowan C."/>
            <person name="Murphy C."/>
            <person name="Neiman D."/>
            <person name="Pearson M."/>
            <person name="Priest M."/>
            <person name="Roberts A."/>
            <person name="Saif S."/>
            <person name="Shea T."/>
            <person name="Sisk P."/>
            <person name="Sykes S."/>
            <person name="Wortman J."/>
            <person name="Nusbaum C."/>
            <person name="Birren B."/>
        </authorList>
    </citation>
    <scope>NUCLEOTIDE SEQUENCE [LARGE SCALE GENOMIC DNA]</scope>
    <source>
        <strain evidence="5 6">90A8</strain>
    </source>
</reference>
<keyword evidence="2" id="KW-0238">DNA-binding</keyword>
<dbReference type="PROSITE" id="PS01124">
    <property type="entry name" value="HTH_ARAC_FAMILY_2"/>
    <property type="match status" value="1"/>
</dbReference>